<feature type="region of interest" description="Domain III" evidence="6">
    <location>
        <begin position="152"/>
        <end position="202"/>
    </location>
</feature>
<dbReference type="Gene3D" id="1.10.8.10">
    <property type="entry name" value="DNA helicase RuvA subunit, C-terminal domain"/>
    <property type="match status" value="1"/>
</dbReference>
<dbReference type="GO" id="GO:0009379">
    <property type="term" value="C:Holliday junction helicase complex"/>
    <property type="evidence" value="ECO:0007669"/>
    <property type="project" value="InterPro"/>
</dbReference>
<evidence type="ECO:0000256" key="6">
    <source>
        <dbReference type="HAMAP-Rule" id="MF_00031"/>
    </source>
</evidence>
<dbReference type="HAMAP" id="MF_00031">
    <property type="entry name" value="DNA_HJ_migration_RuvA"/>
    <property type="match status" value="1"/>
</dbReference>
<sequence>MYAYIRGKLEYKSNDSVVIEASGVGYAITVPLSTIENIGSVGEEVKVYTSLHVREDVMALYGFGTREELNMFELLKTVSGIGPKVAISVLSSISPSKFALAVITDDIKTLTQVQGIGKKTAQRIILELKDKIKKEQLTPLSVNQDEIHDTGEKSSKRSEAVNALMVLGYTASEAERAVLAVYSEEMDLELIIKNALKSLEKK</sequence>
<reference evidence="9 11" key="2">
    <citation type="journal article" date="2018" name="Syst. Appl. Microbiol.">
        <title>Characterization and high-quality draft genome sequence of Herbivorax saccincola A7, an anaerobic, alkaliphilic, thermophilic, cellulolytic, and xylanolytic bacterium.</title>
        <authorList>
            <person name="Aikawa S."/>
            <person name="Baramee S."/>
            <person name="Sermsathanaswadi J."/>
            <person name="Thianheng P."/>
            <person name="Tachaapaikoon C."/>
            <person name="Shikata A."/>
            <person name="Waeonukul R."/>
            <person name="Pason P."/>
            <person name="Ratanakhanokchai K."/>
            <person name="Kosugi A."/>
        </authorList>
    </citation>
    <scope>NUCLEOTIDE SEQUENCE [LARGE SCALE GENOMIC DNA]</scope>
    <source>
        <strain evidence="9 11">A7</strain>
    </source>
</reference>
<dbReference type="GO" id="GO:0005524">
    <property type="term" value="F:ATP binding"/>
    <property type="evidence" value="ECO:0007669"/>
    <property type="project" value="InterPro"/>
</dbReference>
<keyword evidence="5 6" id="KW-0234">DNA repair</keyword>
<dbReference type="Gene3D" id="1.10.150.20">
    <property type="entry name" value="5' to 3' exonuclease, C-terminal subdomain"/>
    <property type="match status" value="1"/>
</dbReference>
<keyword evidence="1 6" id="KW-0963">Cytoplasm</keyword>
<evidence type="ECO:0000256" key="2">
    <source>
        <dbReference type="ARBA" id="ARBA00022763"/>
    </source>
</evidence>
<dbReference type="Gene3D" id="2.40.50.140">
    <property type="entry name" value="Nucleic acid-binding proteins"/>
    <property type="match status" value="1"/>
</dbReference>
<dbReference type="GO" id="GO:0016787">
    <property type="term" value="F:hydrolase activity"/>
    <property type="evidence" value="ECO:0007669"/>
    <property type="project" value="UniProtKB-KW"/>
</dbReference>
<comment type="subunit">
    <text evidence="6">Homotetramer. Forms an RuvA(8)-RuvB(12)-Holliday junction (HJ) complex. HJ DNA is sandwiched between 2 RuvA tetramers; dsDNA enters through RuvA and exits via RuvB. An RuvB hexamer assembles on each DNA strand where it exits the tetramer. Each RuvB hexamer is contacted by two RuvA subunits (via domain III) on 2 adjacent RuvB subunits; this complex drives branch migration. In the full resolvosome a probable DNA-RuvA(4)-RuvB(12)-RuvC(2) complex forms which resolves the HJ.</text>
</comment>
<accession>A0A2K9EG80</accession>
<dbReference type="SMART" id="SM00278">
    <property type="entry name" value="HhH1"/>
    <property type="match status" value="2"/>
</dbReference>
<dbReference type="AlphaFoldDB" id="A0A2K9EG80"/>
<dbReference type="GO" id="GO:0006310">
    <property type="term" value="P:DNA recombination"/>
    <property type="evidence" value="ECO:0007669"/>
    <property type="project" value="UniProtKB-UniRule"/>
</dbReference>
<evidence type="ECO:0000313" key="10">
    <source>
        <dbReference type="Proteomes" id="UP000233534"/>
    </source>
</evidence>
<dbReference type="SUPFAM" id="SSF50249">
    <property type="entry name" value="Nucleic acid-binding proteins"/>
    <property type="match status" value="1"/>
</dbReference>
<dbReference type="Proteomes" id="UP000233534">
    <property type="component" value="Chromosome"/>
</dbReference>
<dbReference type="InterPro" id="IPR011114">
    <property type="entry name" value="RuvA_C"/>
</dbReference>
<feature type="domain" description="Helix-hairpin-helix DNA-binding motif class 1" evidence="7">
    <location>
        <begin position="108"/>
        <end position="127"/>
    </location>
</feature>
<dbReference type="SUPFAM" id="SSF47781">
    <property type="entry name" value="RuvA domain 2-like"/>
    <property type="match status" value="1"/>
</dbReference>
<comment type="similarity">
    <text evidence="6">Belongs to the RuvA family.</text>
</comment>
<dbReference type="EMBL" id="CP025197">
    <property type="protein sequence ID" value="AUG58225.1"/>
    <property type="molecule type" value="Genomic_DNA"/>
</dbReference>
<dbReference type="SUPFAM" id="SSF46929">
    <property type="entry name" value="DNA helicase RuvA subunit, C-terminal domain"/>
    <property type="match status" value="1"/>
</dbReference>
<dbReference type="Proteomes" id="UP000239720">
    <property type="component" value="Unassembled WGS sequence"/>
</dbReference>
<comment type="domain">
    <text evidence="6">Has three domains with a flexible linker between the domains II and III and assumes an 'L' shape. Domain III is highly mobile and contacts RuvB.</text>
</comment>
<evidence type="ECO:0000256" key="4">
    <source>
        <dbReference type="ARBA" id="ARBA00023172"/>
    </source>
</evidence>
<dbReference type="CDD" id="cd14332">
    <property type="entry name" value="UBA_RuvA_C"/>
    <property type="match status" value="1"/>
</dbReference>
<organism evidence="8 10">
    <name type="scientific">Acetivibrio saccincola</name>
    <dbReference type="NCBI Taxonomy" id="1677857"/>
    <lineage>
        <taxon>Bacteria</taxon>
        <taxon>Bacillati</taxon>
        <taxon>Bacillota</taxon>
        <taxon>Clostridia</taxon>
        <taxon>Eubacteriales</taxon>
        <taxon>Oscillospiraceae</taxon>
        <taxon>Acetivibrio</taxon>
    </lineage>
</organism>
<dbReference type="Pfam" id="PF01330">
    <property type="entry name" value="RuvA_N"/>
    <property type="match status" value="1"/>
</dbReference>
<keyword evidence="8" id="KW-0378">Hydrolase</keyword>
<keyword evidence="4 6" id="KW-0233">DNA recombination</keyword>
<keyword evidence="8" id="KW-0347">Helicase</keyword>
<evidence type="ECO:0000256" key="5">
    <source>
        <dbReference type="ARBA" id="ARBA00023204"/>
    </source>
</evidence>
<keyword evidence="8" id="KW-0547">Nucleotide-binding</keyword>
<dbReference type="OrthoDB" id="5293449at2"/>
<dbReference type="Pfam" id="PF07499">
    <property type="entry name" value="RuvA_C"/>
    <property type="match status" value="1"/>
</dbReference>
<feature type="domain" description="Helix-hairpin-helix DNA-binding motif class 1" evidence="7">
    <location>
        <begin position="73"/>
        <end position="92"/>
    </location>
</feature>
<dbReference type="InterPro" id="IPR003583">
    <property type="entry name" value="Hlx-hairpin-Hlx_DNA-bd_motif"/>
</dbReference>
<dbReference type="InterPro" id="IPR036267">
    <property type="entry name" value="RuvA_C_sf"/>
</dbReference>
<protein>
    <recommendedName>
        <fullName evidence="6">Holliday junction branch migration complex subunit RuvA</fullName>
    </recommendedName>
</protein>
<dbReference type="InterPro" id="IPR013849">
    <property type="entry name" value="DNA_helicase_Holl-junc_RuvA_I"/>
</dbReference>
<evidence type="ECO:0000313" key="9">
    <source>
        <dbReference type="EMBL" id="PQQ68102.1"/>
    </source>
</evidence>
<feature type="region of interest" description="Domain I" evidence="6">
    <location>
        <begin position="1"/>
        <end position="64"/>
    </location>
</feature>
<keyword evidence="2 6" id="KW-0227">DNA damage</keyword>
<comment type="caution">
    <text evidence="6">Lacks conserved residue(s) required for the propagation of feature annotation.</text>
</comment>
<dbReference type="InterPro" id="IPR000085">
    <property type="entry name" value="RuvA"/>
</dbReference>
<evidence type="ECO:0000256" key="3">
    <source>
        <dbReference type="ARBA" id="ARBA00023125"/>
    </source>
</evidence>
<dbReference type="GO" id="GO:0048476">
    <property type="term" value="C:Holliday junction resolvase complex"/>
    <property type="evidence" value="ECO:0007669"/>
    <property type="project" value="UniProtKB-UniRule"/>
</dbReference>
<dbReference type="GO" id="GO:0009378">
    <property type="term" value="F:four-way junction helicase activity"/>
    <property type="evidence" value="ECO:0007669"/>
    <property type="project" value="InterPro"/>
</dbReference>
<dbReference type="NCBIfam" id="TIGR00084">
    <property type="entry name" value="ruvA"/>
    <property type="match status" value="1"/>
</dbReference>
<dbReference type="KEGG" id="hsc:HVS_11680"/>
<evidence type="ECO:0000259" key="7">
    <source>
        <dbReference type="SMART" id="SM00278"/>
    </source>
</evidence>
<dbReference type="GO" id="GO:0005737">
    <property type="term" value="C:cytoplasm"/>
    <property type="evidence" value="ECO:0007669"/>
    <property type="project" value="UniProtKB-SubCell"/>
</dbReference>
<keyword evidence="8" id="KW-0067">ATP-binding</keyword>
<proteinExistence type="inferred from homology"/>
<evidence type="ECO:0000313" key="11">
    <source>
        <dbReference type="Proteomes" id="UP000239720"/>
    </source>
</evidence>
<dbReference type="RefSeq" id="WP_101302521.1">
    <property type="nucleotide sequence ID" value="NZ_CP025197.1"/>
</dbReference>
<comment type="function">
    <text evidence="6">The RuvA-RuvB-RuvC complex processes Holliday junction (HJ) DNA during genetic recombination and DNA repair, while the RuvA-RuvB complex plays an important role in the rescue of blocked DNA replication forks via replication fork reversal (RFR). RuvA specifically binds to HJ cruciform DNA, conferring on it an open structure. The RuvB hexamer acts as an ATP-dependent pump, pulling dsDNA into and through the RuvAB complex. HJ branch migration allows RuvC to scan DNA until it finds its consensus sequence, where it cleaves and resolves the cruciform DNA.</text>
</comment>
<keyword evidence="3 6" id="KW-0238">DNA-binding</keyword>
<dbReference type="GO" id="GO:0000400">
    <property type="term" value="F:four-way junction DNA binding"/>
    <property type="evidence" value="ECO:0007669"/>
    <property type="project" value="UniProtKB-UniRule"/>
</dbReference>
<dbReference type="Pfam" id="PF14520">
    <property type="entry name" value="HHH_5"/>
    <property type="match status" value="1"/>
</dbReference>
<gene>
    <name evidence="6 8" type="primary">ruvA</name>
    <name evidence="9" type="ORF">B9R14_15880</name>
    <name evidence="8" type="ORF">HVS_11680</name>
</gene>
<evidence type="ECO:0000313" key="8">
    <source>
        <dbReference type="EMBL" id="AUG58225.1"/>
    </source>
</evidence>
<dbReference type="GO" id="GO:0006281">
    <property type="term" value="P:DNA repair"/>
    <property type="evidence" value="ECO:0007669"/>
    <property type="project" value="UniProtKB-UniRule"/>
</dbReference>
<name>A0A2K9EG80_9FIRM</name>
<dbReference type="EMBL" id="NEMB01000003">
    <property type="protein sequence ID" value="PQQ68102.1"/>
    <property type="molecule type" value="Genomic_DNA"/>
</dbReference>
<reference evidence="8 10" key="1">
    <citation type="submission" date="2017-12" db="EMBL/GenBank/DDBJ databases">
        <title>Complete genome sequence of Herbivorax saccincola GGR1, a novel Cellulosome-producing hydrolytic bacterium in a thermophilic biogas plant, established by Illumina and Nanopore MinION sequencing.</title>
        <authorList>
            <person name="Pechtl A."/>
            <person name="Ruckert C."/>
            <person name="Koeck D.E."/>
            <person name="Maus I."/>
            <person name="Winkler A."/>
            <person name="Kalinowski J."/>
            <person name="Puhler A."/>
            <person name="Schwarz W.W."/>
            <person name="Zverlov V.V."/>
            <person name="Schluter A."/>
            <person name="Liebl W."/>
        </authorList>
    </citation>
    <scope>NUCLEOTIDE SEQUENCE [LARGE SCALE GENOMIC DNA]</scope>
    <source>
        <strain evidence="8">GGR1</strain>
        <strain evidence="10">SR1</strain>
    </source>
</reference>
<comment type="subcellular location">
    <subcellularLocation>
        <location evidence="6">Cytoplasm</location>
    </subcellularLocation>
</comment>
<keyword evidence="10" id="KW-1185">Reference proteome</keyword>
<dbReference type="InterPro" id="IPR010994">
    <property type="entry name" value="RuvA_2-like"/>
</dbReference>
<dbReference type="InterPro" id="IPR012340">
    <property type="entry name" value="NA-bd_OB-fold"/>
</dbReference>
<evidence type="ECO:0000256" key="1">
    <source>
        <dbReference type="ARBA" id="ARBA00022490"/>
    </source>
</evidence>